<reference evidence="2" key="1">
    <citation type="journal article" date="2023" name="Commun. Biol.">
        <title>Genome analysis of Parmales, the sister group of diatoms, reveals the evolutionary specialization of diatoms from phago-mixotrophs to photoautotrophs.</title>
        <authorList>
            <person name="Ban H."/>
            <person name="Sato S."/>
            <person name="Yoshikawa S."/>
            <person name="Yamada K."/>
            <person name="Nakamura Y."/>
            <person name="Ichinomiya M."/>
            <person name="Sato N."/>
            <person name="Blanc-Mathieu R."/>
            <person name="Endo H."/>
            <person name="Kuwata A."/>
            <person name="Ogata H."/>
        </authorList>
    </citation>
    <scope>NUCLEOTIDE SEQUENCE [LARGE SCALE GENOMIC DNA]</scope>
</reference>
<protein>
    <submittedName>
        <fullName evidence="1">Uncharacterized protein</fullName>
    </submittedName>
</protein>
<organism evidence="1 2">
    <name type="scientific">Triparma laevis f. inornata</name>
    <dbReference type="NCBI Taxonomy" id="1714386"/>
    <lineage>
        <taxon>Eukaryota</taxon>
        <taxon>Sar</taxon>
        <taxon>Stramenopiles</taxon>
        <taxon>Ochrophyta</taxon>
        <taxon>Bolidophyceae</taxon>
        <taxon>Parmales</taxon>
        <taxon>Triparmaceae</taxon>
        <taxon>Triparma</taxon>
    </lineage>
</organism>
<comment type="caution">
    <text evidence="1">The sequence shown here is derived from an EMBL/GenBank/DDBJ whole genome shotgun (WGS) entry which is preliminary data.</text>
</comment>
<sequence>MHKSVNEFVTDWNKNKLYLNSAKEAIVSINNTEVRTQVTNLQRDLFSHYKNRRTAKADENFKKLKEVAKEQTERLGSATATVLNYYRFHDKCHRYREIDKIEEIPAAKQVTVPGSYLRAIAKEKEGMNKMGAEWIGLRDLNRVTFEFEDPLMLTLVCKALSEKFKVSGLKNKFEDIYTKTYVQPPDIHINVDLGDGWLVEVQLMFSSVLTIKKELHKFYDIVRAKEQVTILSPVFDEAITIEKIKDEEIQNLKKTLESVKNADQMNQRRESWVGRDGGG</sequence>
<dbReference type="Proteomes" id="UP001162640">
    <property type="component" value="Unassembled WGS sequence"/>
</dbReference>
<name>A0A9W7BLU2_9STRA</name>
<evidence type="ECO:0000313" key="1">
    <source>
        <dbReference type="EMBL" id="GMH88540.1"/>
    </source>
</evidence>
<dbReference type="EMBL" id="BLQM01000414">
    <property type="protein sequence ID" value="GMH88540.1"/>
    <property type="molecule type" value="Genomic_DNA"/>
</dbReference>
<proteinExistence type="predicted"/>
<evidence type="ECO:0000313" key="2">
    <source>
        <dbReference type="Proteomes" id="UP001162640"/>
    </source>
</evidence>
<accession>A0A9W7BLU2</accession>
<gene>
    <name evidence="1" type="ORF">TL16_g11186</name>
</gene>
<dbReference type="AlphaFoldDB" id="A0A9W7BLU2"/>